<dbReference type="Proteomes" id="UP000178313">
    <property type="component" value="Unassembled WGS sequence"/>
</dbReference>
<protein>
    <submittedName>
        <fullName evidence="1">Uncharacterized protein</fullName>
    </submittedName>
</protein>
<dbReference type="STRING" id="1802513.A3E46_00775"/>
<evidence type="ECO:0000313" key="2">
    <source>
        <dbReference type="Proteomes" id="UP000178313"/>
    </source>
</evidence>
<reference evidence="1 2" key="1">
    <citation type="journal article" date="2016" name="Nat. Commun.">
        <title>Thousands of microbial genomes shed light on interconnected biogeochemical processes in an aquifer system.</title>
        <authorList>
            <person name="Anantharaman K."/>
            <person name="Brown C.T."/>
            <person name="Hug L.A."/>
            <person name="Sharon I."/>
            <person name="Castelle C.J."/>
            <person name="Probst A.J."/>
            <person name="Thomas B.C."/>
            <person name="Singh A."/>
            <person name="Wilkins M.J."/>
            <person name="Karaoz U."/>
            <person name="Brodie E.L."/>
            <person name="Williams K.H."/>
            <person name="Hubbard S.S."/>
            <person name="Banfield J.F."/>
        </authorList>
    </citation>
    <scope>NUCLEOTIDE SEQUENCE [LARGE SCALE GENOMIC DNA]</scope>
</reference>
<name>A0A1F8AX58_9BACT</name>
<dbReference type="EMBL" id="MGGZ01000037">
    <property type="protein sequence ID" value="OGM56220.1"/>
    <property type="molecule type" value="Genomic_DNA"/>
</dbReference>
<organism evidence="1 2">
    <name type="scientific">Candidatus Woesebacteria bacterium RIFCSPHIGHO2_12_FULL_46_16</name>
    <dbReference type="NCBI Taxonomy" id="1802513"/>
    <lineage>
        <taxon>Bacteria</taxon>
        <taxon>Candidatus Woeseibacteriota</taxon>
    </lineage>
</organism>
<proteinExistence type="predicted"/>
<sequence>MFRRREEEPLSGVFSRAWAFEPSLPSRCSENSEIHCGTVETTLPRGLRKFLELPTNEAFLIKMSVATSDNHDESYARISIGVDGTEAHFLVITQKINGERDTVKGMARKMRVERNFRDGTGEIEPRADKQKRYVGALKEVMALWSKKFREVDQTLLCGACPSHVNRLPRPVVG</sequence>
<accession>A0A1F8AX58</accession>
<comment type="caution">
    <text evidence="1">The sequence shown here is derived from an EMBL/GenBank/DDBJ whole genome shotgun (WGS) entry which is preliminary data.</text>
</comment>
<dbReference type="AlphaFoldDB" id="A0A1F8AX58"/>
<gene>
    <name evidence="1" type="ORF">A3E46_00775</name>
</gene>
<evidence type="ECO:0000313" key="1">
    <source>
        <dbReference type="EMBL" id="OGM56220.1"/>
    </source>
</evidence>